<evidence type="ECO:0000313" key="2">
    <source>
        <dbReference type="EMBL" id="MBC3909865.1"/>
    </source>
</evidence>
<feature type="transmembrane region" description="Helical" evidence="1">
    <location>
        <begin position="197"/>
        <end position="215"/>
    </location>
</feature>
<keyword evidence="1" id="KW-1133">Transmembrane helix</keyword>
<dbReference type="Proteomes" id="UP000646911">
    <property type="component" value="Unassembled WGS sequence"/>
</dbReference>
<feature type="transmembrane region" description="Helical" evidence="1">
    <location>
        <begin position="115"/>
        <end position="137"/>
    </location>
</feature>
<reference evidence="2 3" key="1">
    <citation type="submission" date="2020-08" db="EMBL/GenBank/DDBJ databases">
        <title>Novel species isolated from subtropical streams in China.</title>
        <authorList>
            <person name="Lu H."/>
        </authorList>
    </citation>
    <scope>NUCLEOTIDE SEQUENCE [LARGE SCALE GENOMIC DNA]</scope>
    <source>
        <strain evidence="2 3">NL8W</strain>
    </source>
</reference>
<keyword evidence="1" id="KW-0472">Membrane</keyword>
<organism evidence="2 3">
    <name type="scientific">Undibacterium umbellatum</name>
    <dbReference type="NCBI Taxonomy" id="2762300"/>
    <lineage>
        <taxon>Bacteria</taxon>
        <taxon>Pseudomonadati</taxon>
        <taxon>Pseudomonadota</taxon>
        <taxon>Betaproteobacteria</taxon>
        <taxon>Burkholderiales</taxon>
        <taxon>Oxalobacteraceae</taxon>
        <taxon>Undibacterium</taxon>
    </lineage>
</organism>
<gene>
    <name evidence="2" type="ORF">H8L47_20055</name>
</gene>
<keyword evidence="3" id="KW-1185">Reference proteome</keyword>
<proteinExistence type="predicted"/>
<comment type="caution">
    <text evidence="2">The sequence shown here is derived from an EMBL/GenBank/DDBJ whole genome shotgun (WGS) entry which is preliminary data.</text>
</comment>
<dbReference type="EMBL" id="JACOFX010000012">
    <property type="protein sequence ID" value="MBC3909865.1"/>
    <property type="molecule type" value="Genomic_DNA"/>
</dbReference>
<protein>
    <submittedName>
        <fullName evidence="2">Uncharacterized protein</fullName>
    </submittedName>
</protein>
<feature type="transmembrane region" description="Helical" evidence="1">
    <location>
        <begin position="82"/>
        <end position="103"/>
    </location>
</feature>
<sequence>MSEVVHIALNRLDGGINWPGRCPACGATGRLSNVKAYIVRSTASYNVVSVSIGEKESSINFPMCETHASSNEWALTLLEGGVFMTVLRALVYFSLFMSCFFLYQKLAHHMVLLDVANFLGIGKVGTIIFFAFGWLGYLTVLWAKRNANVRPLKYKENGKVLAIRFLNKQYAADFKRANSRATQKLKKPSTTFFRNPWFWIVLGIGAASVALFYLIRA</sequence>
<accession>A0ABR6ZEV4</accession>
<evidence type="ECO:0000313" key="3">
    <source>
        <dbReference type="Proteomes" id="UP000646911"/>
    </source>
</evidence>
<name>A0ABR6ZEV4_9BURK</name>
<evidence type="ECO:0000256" key="1">
    <source>
        <dbReference type="SAM" id="Phobius"/>
    </source>
</evidence>
<dbReference type="RefSeq" id="WP_186955377.1">
    <property type="nucleotide sequence ID" value="NZ_JACOFX010000012.1"/>
</dbReference>
<keyword evidence="1" id="KW-0812">Transmembrane</keyword>